<name>A0ABS7Q681_9ACTN</name>
<dbReference type="Pfam" id="PF18845">
    <property type="entry name" value="baeRF_family3"/>
    <property type="match status" value="1"/>
</dbReference>
<reference evidence="1 2" key="1">
    <citation type="submission" date="2021-08" db="EMBL/GenBank/DDBJ databases">
        <title>WGS of actinomycetes from Thailand.</title>
        <authorList>
            <person name="Thawai C."/>
        </authorList>
    </citation>
    <scope>NUCLEOTIDE SEQUENCE [LARGE SCALE GENOMIC DNA]</scope>
    <source>
        <strain evidence="1 2">PLK6-54</strain>
    </source>
</reference>
<dbReference type="RefSeq" id="WP_222962525.1">
    <property type="nucleotide sequence ID" value="NZ_JAINZZ010000010.1"/>
</dbReference>
<protein>
    <submittedName>
        <fullName evidence="1">Chemotaxis protein</fullName>
    </submittedName>
</protein>
<proteinExistence type="predicted"/>
<evidence type="ECO:0000313" key="2">
    <source>
        <dbReference type="Proteomes" id="UP000778578"/>
    </source>
</evidence>
<comment type="caution">
    <text evidence="1">The sequence shown here is derived from an EMBL/GenBank/DDBJ whole genome shotgun (WGS) entry which is preliminary data.</text>
</comment>
<gene>
    <name evidence="1" type="ORF">K7862_12025</name>
</gene>
<organism evidence="1 2">
    <name type="scientific">Actinacidiphila acidipaludis</name>
    <dbReference type="NCBI Taxonomy" id="2873382"/>
    <lineage>
        <taxon>Bacteria</taxon>
        <taxon>Bacillati</taxon>
        <taxon>Actinomycetota</taxon>
        <taxon>Actinomycetes</taxon>
        <taxon>Kitasatosporales</taxon>
        <taxon>Streptomycetaceae</taxon>
        <taxon>Actinacidiphila</taxon>
    </lineage>
</organism>
<keyword evidence="2" id="KW-1185">Reference proteome</keyword>
<sequence>MHQPLTPAVLADLRRPRKYPAVSVLLPTHRREPENAQDAVRLRNLLEEAKEAVHNDPEVSRSDRIDVIGQLDQALGEVDLVHAEDGLAIFAAPGEHHVWSLGRSVPARVLLAQTFLTRNLVAAHAANQPFWVLAVDSEVATMWSGGRRHMPEATDDGPFPVRRPSVDFDPEHQEQIGDTPSTFRDEETRRFLREVTEAAGTVLASDPRPLYVVGEVEALTALDDAGPVVREAVAKVSQGGLAEGPGTALGEAIMAADRERDEQLVADVLTDLDRARSRKAFAGGVDEVWSCVTEGRASLVAIEDGYRTTVREDGEHLIPADSGDRNARDDIVDEIAEQALDSGARVHFVPDGGLDDAGHIAAVLRY</sequence>
<evidence type="ECO:0000313" key="1">
    <source>
        <dbReference type="EMBL" id="MBY8878356.1"/>
    </source>
</evidence>
<dbReference type="Proteomes" id="UP000778578">
    <property type="component" value="Unassembled WGS sequence"/>
</dbReference>
<accession>A0ABS7Q681</accession>
<dbReference type="EMBL" id="JAINZZ010000010">
    <property type="protein sequence ID" value="MBY8878356.1"/>
    <property type="molecule type" value="Genomic_DNA"/>
</dbReference>
<dbReference type="InterPro" id="IPR041289">
    <property type="entry name" value="Bact_RF_family3"/>
</dbReference>